<dbReference type="OrthoDB" id="1200671at2"/>
<protein>
    <submittedName>
        <fullName evidence="1">DUF1647 domain-containing protein</fullName>
    </submittedName>
</protein>
<keyword evidence="2" id="KW-1185">Reference proteome</keyword>
<dbReference type="Pfam" id="PF07801">
    <property type="entry name" value="DUF1647"/>
    <property type="match status" value="1"/>
</dbReference>
<proteinExistence type="predicted"/>
<dbReference type="RefSeq" id="WP_088352905.1">
    <property type="nucleotide sequence ID" value="NZ_CP061813.1"/>
</dbReference>
<gene>
    <name evidence="1" type="ORF">H9I45_04685</name>
</gene>
<name>A0A7L8AIA0_9FLAO</name>
<dbReference type="Proteomes" id="UP000516764">
    <property type="component" value="Chromosome"/>
</dbReference>
<dbReference type="EMBL" id="CP061813">
    <property type="protein sequence ID" value="QOD61746.1"/>
    <property type="molecule type" value="Genomic_DNA"/>
</dbReference>
<reference evidence="1 2" key="1">
    <citation type="journal article" date="2016" name="Int. J. Syst. Evol. Microbiol.">
        <title>Polaribacter haliotis sp. nov., isolated from the gut of abalone Haliotis discus hannai.</title>
        <authorList>
            <person name="Kim Y.O."/>
            <person name="Park I.S."/>
            <person name="Park S."/>
            <person name="Nam B.H."/>
            <person name="Park J.M."/>
            <person name="Kim D.G."/>
            <person name="Yoon J.H."/>
        </authorList>
    </citation>
    <scope>NUCLEOTIDE SEQUENCE [LARGE SCALE GENOMIC DNA]</scope>
    <source>
        <strain evidence="1 2">KCTC 52418</strain>
    </source>
</reference>
<sequence length="255" mass="29340">MKLLTEIRSLFLQAQLSFHSFSQDLIIVTGSDSSHFKSLLQLLESLKIHEKNTKRIVYDLGLTVEENEILKNKFPEFDVREFDYSKYPSYFNIKISAGEYAWKPVIINDVLNEFKTSVCWLDGGNKVIKPLNSIRKLIELYGFYSPFSKGIIADWTHPKTLKCLGLLNDKELLKKRNLNGACVCADYNNLNARNLIKNWSDCAKNKDCIAPEGSSRENHRQDQAVLSVLAYRDIPNIAKKMIFKKLGFKTHQDID</sequence>
<organism evidence="1 2">
    <name type="scientific">Polaribacter haliotis</name>
    <dbReference type="NCBI Taxonomy" id="1888915"/>
    <lineage>
        <taxon>Bacteria</taxon>
        <taxon>Pseudomonadati</taxon>
        <taxon>Bacteroidota</taxon>
        <taxon>Flavobacteriia</taxon>
        <taxon>Flavobacteriales</taxon>
        <taxon>Flavobacteriaceae</taxon>
    </lineage>
</organism>
<evidence type="ECO:0000313" key="2">
    <source>
        <dbReference type="Proteomes" id="UP000516764"/>
    </source>
</evidence>
<dbReference type="KEGG" id="phal:H9I45_04685"/>
<dbReference type="SUPFAM" id="SSF53448">
    <property type="entry name" value="Nucleotide-diphospho-sugar transferases"/>
    <property type="match status" value="1"/>
</dbReference>
<dbReference type="PANTHER" id="PTHR31389:SF4">
    <property type="entry name" value="LD39211P"/>
    <property type="match status" value="1"/>
</dbReference>
<dbReference type="InterPro" id="IPR012444">
    <property type="entry name" value="DUF1647"/>
</dbReference>
<dbReference type="AlphaFoldDB" id="A0A7L8AIA0"/>
<evidence type="ECO:0000313" key="1">
    <source>
        <dbReference type="EMBL" id="QOD61746.1"/>
    </source>
</evidence>
<dbReference type="PANTHER" id="PTHR31389">
    <property type="entry name" value="LD39211P"/>
    <property type="match status" value="1"/>
</dbReference>
<dbReference type="InterPro" id="IPR029044">
    <property type="entry name" value="Nucleotide-diphossugar_trans"/>
</dbReference>
<accession>A0A7L8AIA0</accession>